<feature type="region of interest" description="Disordered" evidence="1">
    <location>
        <begin position="263"/>
        <end position="311"/>
    </location>
</feature>
<feature type="transmembrane region" description="Helical" evidence="2">
    <location>
        <begin position="229"/>
        <end position="252"/>
    </location>
</feature>
<keyword evidence="2" id="KW-0472">Membrane</keyword>
<evidence type="ECO:0000256" key="1">
    <source>
        <dbReference type="SAM" id="MobiDB-lite"/>
    </source>
</evidence>
<reference evidence="3" key="1">
    <citation type="submission" date="2023-03" db="EMBL/GenBank/DDBJ databases">
        <title>Massive genome expansion in bonnet fungi (Mycena s.s.) driven by repeated elements and novel gene families across ecological guilds.</title>
        <authorList>
            <consortium name="Lawrence Berkeley National Laboratory"/>
            <person name="Harder C.B."/>
            <person name="Miyauchi S."/>
            <person name="Viragh M."/>
            <person name="Kuo A."/>
            <person name="Thoen E."/>
            <person name="Andreopoulos B."/>
            <person name="Lu D."/>
            <person name="Skrede I."/>
            <person name="Drula E."/>
            <person name="Henrissat B."/>
            <person name="Morin E."/>
            <person name="Kohler A."/>
            <person name="Barry K."/>
            <person name="LaButti K."/>
            <person name="Morin E."/>
            <person name="Salamov A."/>
            <person name="Lipzen A."/>
            <person name="Mereny Z."/>
            <person name="Hegedus B."/>
            <person name="Baldrian P."/>
            <person name="Stursova M."/>
            <person name="Weitz H."/>
            <person name="Taylor A."/>
            <person name="Grigoriev I.V."/>
            <person name="Nagy L.G."/>
            <person name="Martin F."/>
            <person name="Kauserud H."/>
        </authorList>
    </citation>
    <scope>NUCLEOTIDE SEQUENCE</scope>
    <source>
        <strain evidence="3">CBHHK182m</strain>
    </source>
</reference>
<sequence>MPWRQSCLNGRVNSHAASAPAHWILLPFAHHLVSPPQQTRPMLLIQVLLFVYSAIPRVQSISVNRTIDDTYGDPTTGTYPTYNTEDWIPSVSPVKGYALDDTLHGCGKPTMDGACSMTLHFKGSAIFVFAYCESLSNLDVDLNINVTLDGGPPEDIPVPSPLKIVSNCSLYFKTGLETANHTLTLAALTAAEGVQWAFDFAIYTHEDPDFVSPTSSTSSSSPGSKKRKLAGPIAGGIIGGLVLCAVLGFFLCRARRPGHQSHTTASIDALEKQSPPSSSQSLPTGGFSESAGPALPHEWTPAPDRVLPSVHPTNKTQLSFEVGGFAPAVQVQAMEGEPPEDGALHAVPRRRAASPSLVVAVPNFFATARRVGPGSGTLSFRDGSYWDIGLQRAR</sequence>
<evidence type="ECO:0000313" key="3">
    <source>
        <dbReference type="EMBL" id="KAJ7762138.1"/>
    </source>
</evidence>
<keyword evidence="2" id="KW-1133">Transmembrane helix</keyword>
<dbReference type="Proteomes" id="UP001215598">
    <property type="component" value="Unassembled WGS sequence"/>
</dbReference>
<dbReference type="EMBL" id="JARKIB010000033">
    <property type="protein sequence ID" value="KAJ7762138.1"/>
    <property type="molecule type" value="Genomic_DNA"/>
</dbReference>
<organism evidence="3 4">
    <name type="scientific">Mycena metata</name>
    <dbReference type="NCBI Taxonomy" id="1033252"/>
    <lineage>
        <taxon>Eukaryota</taxon>
        <taxon>Fungi</taxon>
        <taxon>Dikarya</taxon>
        <taxon>Basidiomycota</taxon>
        <taxon>Agaricomycotina</taxon>
        <taxon>Agaricomycetes</taxon>
        <taxon>Agaricomycetidae</taxon>
        <taxon>Agaricales</taxon>
        <taxon>Marasmiineae</taxon>
        <taxon>Mycenaceae</taxon>
        <taxon>Mycena</taxon>
    </lineage>
</organism>
<comment type="caution">
    <text evidence="3">The sequence shown here is derived from an EMBL/GenBank/DDBJ whole genome shotgun (WGS) entry which is preliminary data.</text>
</comment>
<accession>A0AAD7JF47</accession>
<name>A0AAD7JF47_9AGAR</name>
<keyword evidence="4" id="KW-1185">Reference proteome</keyword>
<dbReference type="AlphaFoldDB" id="A0AAD7JF47"/>
<evidence type="ECO:0000256" key="2">
    <source>
        <dbReference type="SAM" id="Phobius"/>
    </source>
</evidence>
<protein>
    <submittedName>
        <fullName evidence="3">Uncharacterized protein</fullName>
    </submittedName>
</protein>
<gene>
    <name evidence="3" type="ORF">B0H16DRAFT_528397</name>
</gene>
<proteinExistence type="predicted"/>
<evidence type="ECO:0000313" key="4">
    <source>
        <dbReference type="Proteomes" id="UP001215598"/>
    </source>
</evidence>
<keyword evidence="2" id="KW-0812">Transmembrane</keyword>